<dbReference type="Proteomes" id="UP000185568">
    <property type="component" value="Unassembled WGS sequence"/>
</dbReference>
<evidence type="ECO:0000313" key="1">
    <source>
        <dbReference type="EMBL" id="OLN21373.1"/>
    </source>
</evidence>
<organism evidence="1 2">
    <name type="scientific">Domibacillus antri</name>
    <dbReference type="NCBI Taxonomy" id="1714264"/>
    <lineage>
        <taxon>Bacteria</taxon>
        <taxon>Bacillati</taxon>
        <taxon>Bacillota</taxon>
        <taxon>Bacilli</taxon>
        <taxon>Bacillales</taxon>
        <taxon>Bacillaceae</taxon>
        <taxon>Domibacillus</taxon>
    </lineage>
</organism>
<comment type="caution">
    <text evidence="1">The sequence shown here is derived from an EMBL/GenBank/DDBJ whole genome shotgun (WGS) entry which is preliminary data.</text>
</comment>
<evidence type="ECO:0000313" key="2">
    <source>
        <dbReference type="Proteomes" id="UP000185568"/>
    </source>
</evidence>
<keyword evidence="2" id="KW-1185">Reference proteome</keyword>
<name>A0A1Q8Q205_9BACI</name>
<protein>
    <submittedName>
        <fullName evidence="1">Uncharacterized protein</fullName>
    </submittedName>
</protein>
<sequence length="74" mass="8683">MKVDTDEDSFYRCLTCKKFVTTIERSAHFERKMKEYKSKGDNATSIVERNFYTGLMELYGGYLIEMYAIMGAKK</sequence>
<gene>
    <name evidence="1" type="ORF">BTO30_15345</name>
</gene>
<dbReference type="AlphaFoldDB" id="A0A1Q8Q205"/>
<accession>A0A1Q8Q205</accession>
<dbReference type="EMBL" id="MSDU01000051">
    <property type="protein sequence ID" value="OLN21373.1"/>
    <property type="molecule type" value="Genomic_DNA"/>
</dbReference>
<proteinExistence type="predicted"/>
<reference evidence="1 2" key="1">
    <citation type="submission" date="2016-12" db="EMBL/GenBank/DDBJ databases">
        <title>Domibacillus antri genome sequencing.</title>
        <authorList>
            <person name="Verma A."/>
            <person name="Krishnamurthi S."/>
        </authorList>
    </citation>
    <scope>NUCLEOTIDE SEQUENCE [LARGE SCALE GENOMIC DNA]</scope>
    <source>
        <strain evidence="1 2">XD80</strain>
    </source>
</reference>